<keyword evidence="2" id="KW-1185">Reference proteome</keyword>
<reference evidence="2" key="1">
    <citation type="submission" date="2016-10" db="EMBL/GenBank/DDBJ databases">
        <authorList>
            <person name="Varghese N."/>
            <person name="Submissions S."/>
        </authorList>
    </citation>
    <scope>NUCLEOTIDE SEQUENCE [LARGE SCALE GENOMIC DNA]</scope>
    <source>
        <strain evidence="2">LMG 26031</strain>
    </source>
</reference>
<organism evidence="1 2">
    <name type="scientific">Paraburkholderia diazotrophica</name>
    <dbReference type="NCBI Taxonomy" id="667676"/>
    <lineage>
        <taxon>Bacteria</taxon>
        <taxon>Pseudomonadati</taxon>
        <taxon>Pseudomonadota</taxon>
        <taxon>Betaproteobacteria</taxon>
        <taxon>Burkholderiales</taxon>
        <taxon>Burkholderiaceae</taxon>
        <taxon>Paraburkholderia</taxon>
    </lineage>
</organism>
<accession>A0A1H7DKJ9</accession>
<gene>
    <name evidence="1" type="ORF">SAMN05192539_103156</name>
</gene>
<sequence>MPQNPDLVKDLCASVLWREDGLKAAEFAVHLANTTAKYCGLENSGDENKALTEAYEAGGRYIGYVLMACTHVFA</sequence>
<protein>
    <submittedName>
        <fullName evidence="1">Uncharacterized protein</fullName>
    </submittedName>
</protein>
<dbReference type="STRING" id="667676.SAMN05192539_103156"/>
<dbReference type="EMBL" id="FNYE01000031">
    <property type="protein sequence ID" value="SEK02361.1"/>
    <property type="molecule type" value="Genomic_DNA"/>
</dbReference>
<evidence type="ECO:0000313" key="2">
    <source>
        <dbReference type="Proteomes" id="UP000198866"/>
    </source>
</evidence>
<proteinExistence type="predicted"/>
<name>A0A1H7DKJ9_9BURK</name>
<dbReference type="AlphaFoldDB" id="A0A1H7DKJ9"/>
<evidence type="ECO:0000313" key="1">
    <source>
        <dbReference type="EMBL" id="SEK02361.1"/>
    </source>
</evidence>
<dbReference type="Proteomes" id="UP000198866">
    <property type="component" value="Unassembled WGS sequence"/>
</dbReference>